<dbReference type="GO" id="GO:0046872">
    <property type="term" value="F:metal ion binding"/>
    <property type="evidence" value="ECO:0007669"/>
    <property type="project" value="UniProtKB-KW"/>
</dbReference>
<comment type="cofactor">
    <cofactor evidence="4">
        <name>Fe(2+)</name>
        <dbReference type="ChEBI" id="CHEBI:29033"/>
    </cofactor>
</comment>
<protein>
    <recommendedName>
        <fullName evidence="7">ribulose-phosphate 3-epimerase</fullName>
        <ecNumber evidence="7">5.1.3.1</ecNumber>
    </recommendedName>
</protein>
<evidence type="ECO:0000256" key="8">
    <source>
        <dbReference type="ARBA" id="ARBA00022723"/>
    </source>
</evidence>
<dbReference type="CDD" id="cd00429">
    <property type="entry name" value="RPE"/>
    <property type="match status" value="1"/>
</dbReference>
<dbReference type="SUPFAM" id="SSF51366">
    <property type="entry name" value="Ribulose-phoshate binding barrel"/>
    <property type="match status" value="1"/>
</dbReference>
<evidence type="ECO:0000256" key="6">
    <source>
        <dbReference type="ARBA" id="ARBA00011738"/>
    </source>
</evidence>
<dbReference type="AlphaFoldDB" id="A0A8J2WQ23"/>
<comment type="cofactor">
    <cofactor evidence="2">
        <name>Mn(2+)</name>
        <dbReference type="ChEBI" id="CHEBI:29035"/>
    </cofactor>
</comment>
<dbReference type="GO" id="GO:1901135">
    <property type="term" value="P:carbohydrate derivative metabolic process"/>
    <property type="evidence" value="ECO:0007669"/>
    <property type="project" value="UniProtKB-ARBA"/>
</dbReference>
<accession>A0A8J2WQ23</accession>
<dbReference type="GO" id="GO:0006091">
    <property type="term" value="P:generation of precursor metabolites and energy"/>
    <property type="evidence" value="ECO:0007669"/>
    <property type="project" value="UniProtKB-ARBA"/>
</dbReference>
<evidence type="ECO:0000256" key="2">
    <source>
        <dbReference type="ARBA" id="ARBA00001936"/>
    </source>
</evidence>
<evidence type="ECO:0000256" key="15">
    <source>
        <dbReference type="SAM" id="MobiDB-lite"/>
    </source>
</evidence>
<dbReference type="PANTHER" id="PTHR11749">
    <property type="entry name" value="RIBULOSE-5-PHOSPHATE-3-EPIMERASE"/>
    <property type="match status" value="1"/>
</dbReference>
<dbReference type="InterPro" id="IPR000056">
    <property type="entry name" value="Ribul_P_3_epim-like"/>
</dbReference>
<keyword evidence="16" id="KW-0732">Signal</keyword>
<feature type="chain" id="PRO_5035205765" description="ribulose-phosphate 3-epimerase" evidence="16">
    <location>
        <begin position="26"/>
        <end position="285"/>
    </location>
</feature>
<dbReference type="EC" id="5.1.3.1" evidence="7"/>
<dbReference type="InterPro" id="IPR013785">
    <property type="entry name" value="Aldolase_TIM"/>
</dbReference>
<dbReference type="OrthoDB" id="1927044at2759"/>
<dbReference type="InterPro" id="IPR011060">
    <property type="entry name" value="RibuloseP-bd_barrel"/>
</dbReference>
<keyword evidence="11" id="KW-0464">Manganese</keyword>
<dbReference type="GO" id="GO:0004750">
    <property type="term" value="F:D-ribulose-phosphate 3-epimerase activity"/>
    <property type="evidence" value="ECO:0007669"/>
    <property type="project" value="UniProtKB-EC"/>
</dbReference>
<comment type="similarity">
    <text evidence="5">Belongs to the ribulose-phosphate 3-epimerase family.</text>
</comment>
<dbReference type="FunFam" id="3.20.20.70:FF:000191">
    <property type="entry name" value="ribulose-phosphate 3-epimerase isoform X2"/>
    <property type="match status" value="1"/>
</dbReference>
<keyword evidence="18" id="KW-1185">Reference proteome</keyword>
<evidence type="ECO:0000256" key="10">
    <source>
        <dbReference type="ARBA" id="ARBA00023004"/>
    </source>
</evidence>
<dbReference type="Proteomes" id="UP000789595">
    <property type="component" value="Unassembled WGS sequence"/>
</dbReference>
<feature type="region of interest" description="Disordered" evidence="15">
    <location>
        <begin position="257"/>
        <end position="285"/>
    </location>
</feature>
<keyword evidence="9" id="KW-0862">Zinc</keyword>
<dbReference type="EMBL" id="CAKKNE010000001">
    <property type="protein sequence ID" value="CAH0364417.1"/>
    <property type="molecule type" value="Genomic_DNA"/>
</dbReference>
<evidence type="ECO:0000256" key="4">
    <source>
        <dbReference type="ARBA" id="ARBA00001954"/>
    </source>
</evidence>
<keyword evidence="10" id="KW-0408">Iron</keyword>
<reference evidence="17" key="1">
    <citation type="submission" date="2021-11" db="EMBL/GenBank/DDBJ databases">
        <authorList>
            <consortium name="Genoscope - CEA"/>
            <person name="William W."/>
        </authorList>
    </citation>
    <scope>NUCLEOTIDE SEQUENCE</scope>
</reference>
<comment type="cofactor">
    <cofactor evidence="3">
        <name>Zn(2+)</name>
        <dbReference type="ChEBI" id="CHEBI:29105"/>
    </cofactor>
</comment>
<organism evidence="17 18">
    <name type="scientific">Pelagomonas calceolata</name>
    <dbReference type="NCBI Taxonomy" id="35677"/>
    <lineage>
        <taxon>Eukaryota</taxon>
        <taxon>Sar</taxon>
        <taxon>Stramenopiles</taxon>
        <taxon>Ochrophyta</taxon>
        <taxon>Pelagophyceae</taxon>
        <taxon>Pelagomonadales</taxon>
        <taxon>Pelagomonadaceae</taxon>
        <taxon>Pelagomonas</taxon>
    </lineage>
</organism>
<name>A0A8J2WQ23_9STRA</name>
<feature type="signal peptide" evidence="16">
    <location>
        <begin position="1"/>
        <end position="25"/>
    </location>
</feature>
<evidence type="ECO:0000256" key="11">
    <source>
        <dbReference type="ARBA" id="ARBA00023211"/>
    </source>
</evidence>
<evidence type="ECO:0000256" key="13">
    <source>
        <dbReference type="ARBA" id="ARBA00023277"/>
    </source>
</evidence>
<evidence type="ECO:0000256" key="3">
    <source>
        <dbReference type="ARBA" id="ARBA00001947"/>
    </source>
</evidence>
<dbReference type="GO" id="GO:0005975">
    <property type="term" value="P:carbohydrate metabolic process"/>
    <property type="evidence" value="ECO:0007669"/>
    <property type="project" value="InterPro"/>
</dbReference>
<dbReference type="Pfam" id="PF00834">
    <property type="entry name" value="Ribul_P_3_epim"/>
    <property type="match status" value="1"/>
</dbReference>
<keyword evidence="8" id="KW-0479">Metal-binding</keyword>
<evidence type="ECO:0000313" key="18">
    <source>
        <dbReference type="Proteomes" id="UP000789595"/>
    </source>
</evidence>
<evidence type="ECO:0000256" key="7">
    <source>
        <dbReference type="ARBA" id="ARBA00013188"/>
    </source>
</evidence>
<evidence type="ECO:0000313" key="17">
    <source>
        <dbReference type="EMBL" id="CAH0364417.1"/>
    </source>
</evidence>
<keyword evidence="12" id="KW-0413">Isomerase</keyword>
<dbReference type="GO" id="GO:0006163">
    <property type="term" value="P:purine nucleotide metabolic process"/>
    <property type="evidence" value="ECO:0007669"/>
    <property type="project" value="UniProtKB-ARBA"/>
</dbReference>
<keyword evidence="13" id="KW-0119">Carbohydrate metabolism</keyword>
<dbReference type="Gene3D" id="3.20.20.70">
    <property type="entry name" value="Aldolase class I"/>
    <property type="match status" value="1"/>
</dbReference>
<comment type="caution">
    <text evidence="17">The sequence shown here is derived from an EMBL/GenBank/DDBJ whole genome shotgun (WGS) entry which is preliminary data.</text>
</comment>
<evidence type="ECO:0000256" key="9">
    <source>
        <dbReference type="ARBA" id="ARBA00022833"/>
    </source>
</evidence>
<evidence type="ECO:0000256" key="16">
    <source>
        <dbReference type="SAM" id="SignalP"/>
    </source>
</evidence>
<comment type="function">
    <text evidence="14">Catalyzes the reversible epimerization of D-ribulose 5-phosphate to D-xylulose 5-phosphate.</text>
</comment>
<evidence type="ECO:0000256" key="12">
    <source>
        <dbReference type="ARBA" id="ARBA00023235"/>
    </source>
</evidence>
<comment type="catalytic activity">
    <reaction evidence="1">
        <text>D-ribulose 5-phosphate = D-xylulose 5-phosphate</text>
        <dbReference type="Rhea" id="RHEA:13677"/>
        <dbReference type="ChEBI" id="CHEBI:57737"/>
        <dbReference type="ChEBI" id="CHEBI:58121"/>
        <dbReference type="EC" id="5.1.3.1"/>
    </reaction>
</comment>
<comment type="subunit">
    <text evidence="6">Homodimer.</text>
</comment>
<sequence length="285" mass="28983">MSKPIFAGAAGGLTTLLLISAAAAAMSTTITKQRVTLGRVRPIVAPSVAKANFLALGAELEACTAAGCEWLHCSVQDGVFVPKVSFGAPVVAAARKACPDTVIDVKLGCIDPENRVAEFAAAGADAISFHPEATKQPAAVAQRIRDAGVAPGIVLNPGTAVASVAPLLDMVDIAVVMLVSPGHGGPKYTEQAVEKVKALRALRPDLHISVDGGVNEKIAPELLRAGANVLVAGGAIFKADDKKAVVAELIRNAPHKRGNDIQAADDHSGPAGSASAFEDDACPDA</sequence>
<gene>
    <name evidence="17" type="ORF">PECAL_1P07770</name>
</gene>
<proteinExistence type="inferred from homology"/>
<evidence type="ECO:0000256" key="14">
    <source>
        <dbReference type="ARBA" id="ARBA00057323"/>
    </source>
</evidence>
<dbReference type="GO" id="GO:0046496">
    <property type="term" value="P:nicotinamide nucleotide metabolic process"/>
    <property type="evidence" value="ECO:0007669"/>
    <property type="project" value="UniProtKB-ARBA"/>
</dbReference>
<evidence type="ECO:0000256" key="5">
    <source>
        <dbReference type="ARBA" id="ARBA00009541"/>
    </source>
</evidence>
<evidence type="ECO:0000256" key="1">
    <source>
        <dbReference type="ARBA" id="ARBA00001782"/>
    </source>
</evidence>